<accession>A0A2B4SCU8</accession>
<evidence type="ECO:0008006" key="3">
    <source>
        <dbReference type="Google" id="ProtNLM"/>
    </source>
</evidence>
<organism evidence="1 2">
    <name type="scientific">Stylophora pistillata</name>
    <name type="common">Smooth cauliflower coral</name>
    <dbReference type="NCBI Taxonomy" id="50429"/>
    <lineage>
        <taxon>Eukaryota</taxon>
        <taxon>Metazoa</taxon>
        <taxon>Cnidaria</taxon>
        <taxon>Anthozoa</taxon>
        <taxon>Hexacorallia</taxon>
        <taxon>Scleractinia</taxon>
        <taxon>Astrocoeniina</taxon>
        <taxon>Pocilloporidae</taxon>
        <taxon>Stylophora</taxon>
    </lineage>
</organism>
<name>A0A2B4SCU8_STYPI</name>
<sequence length="284" mass="32211">MNFAIAPKKIPIAEFGAVVECRITELSTEEKVTVRVQVSEVLSRARPPPSNIPWKEMRALQDLRKDESRLIISADKGNCTVVMDHKDYDDKDDDELVSFDVISLFTSIPVDAAVNVAHNRLVNDENLQEKTALPVTDIIELLNFCLSTTNFRYDHKHYKQIHGTAMGSPVSAVMANMVMEDLEERALTTLINQPLFWKRFVDDMSTTMKPDSTQTFLEHLNSIEPCIKFTIERESEGKIAFLDSMVHHQEDGRLTTTGNLPTLIAISLFHRTIPVCISELWLSH</sequence>
<comment type="caution">
    <text evidence="1">The sequence shown here is derived from an EMBL/GenBank/DDBJ whole genome shotgun (WGS) entry which is preliminary data.</text>
</comment>
<dbReference type="EMBL" id="LSMT01000127">
    <property type="protein sequence ID" value="PFX26387.1"/>
    <property type="molecule type" value="Genomic_DNA"/>
</dbReference>
<reference evidence="2" key="1">
    <citation type="journal article" date="2017" name="bioRxiv">
        <title>Comparative analysis of the genomes of Stylophora pistillata and Acropora digitifera provides evidence for extensive differences between species of corals.</title>
        <authorList>
            <person name="Voolstra C.R."/>
            <person name="Li Y."/>
            <person name="Liew Y.J."/>
            <person name="Baumgarten S."/>
            <person name="Zoccola D."/>
            <person name="Flot J.-F."/>
            <person name="Tambutte S."/>
            <person name="Allemand D."/>
            <person name="Aranda M."/>
        </authorList>
    </citation>
    <scope>NUCLEOTIDE SEQUENCE [LARGE SCALE GENOMIC DNA]</scope>
</reference>
<keyword evidence="2" id="KW-1185">Reference proteome</keyword>
<dbReference type="PANTHER" id="PTHR21301">
    <property type="entry name" value="REVERSE TRANSCRIPTASE"/>
    <property type="match status" value="1"/>
</dbReference>
<dbReference type="PANTHER" id="PTHR21301:SF10">
    <property type="entry name" value="REVERSE TRANSCRIPTASE DOMAIN-CONTAINING PROTEIN"/>
    <property type="match status" value="1"/>
</dbReference>
<dbReference type="Proteomes" id="UP000225706">
    <property type="component" value="Unassembled WGS sequence"/>
</dbReference>
<proteinExistence type="predicted"/>
<evidence type="ECO:0000313" key="1">
    <source>
        <dbReference type="EMBL" id="PFX26387.1"/>
    </source>
</evidence>
<evidence type="ECO:0000313" key="2">
    <source>
        <dbReference type="Proteomes" id="UP000225706"/>
    </source>
</evidence>
<gene>
    <name evidence="1" type="ORF">AWC38_SpisGene8927</name>
</gene>
<dbReference type="STRING" id="50429.A0A2B4SCU8"/>
<dbReference type="AlphaFoldDB" id="A0A2B4SCU8"/>
<protein>
    <recommendedName>
        <fullName evidence="3">Reverse transcriptase domain-containing protein</fullName>
    </recommendedName>
</protein>
<dbReference type="OrthoDB" id="5988153at2759"/>